<sequence length="105" mass="12223">MKQQTDSSDQHPHHHSRCHQKSIACVYMSHSLSKPSRHMPGRHPHLHKMTMLILHISVQHMCRNHDNQPKCKDLQSLQLPSISRHVLLVDHNASNCERIGDIFYP</sequence>
<accession>A0A7C9EQ09</accession>
<dbReference type="AlphaFoldDB" id="A0A7C9EQ09"/>
<evidence type="ECO:0000313" key="1">
    <source>
        <dbReference type="EMBL" id="MBA4671883.1"/>
    </source>
</evidence>
<reference evidence="1" key="1">
    <citation type="journal article" date="2013" name="J. Plant Res.">
        <title>Effect of fungi and light on seed germination of three Opuntia species from semiarid lands of central Mexico.</title>
        <authorList>
            <person name="Delgado-Sanchez P."/>
            <person name="Jimenez-Bremont J.F."/>
            <person name="Guerrero-Gonzalez Mde L."/>
            <person name="Flores J."/>
        </authorList>
    </citation>
    <scope>NUCLEOTIDE SEQUENCE</scope>
    <source>
        <tissue evidence="1">Cladode</tissue>
    </source>
</reference>
<reference evidence="1" key="2">
    <citation type="submission" date="2020-07" db="EMBL/GenBank/DDBJ databases">
        <authorList>
            <person name="Vera ALvarez R."/>
            <person name="Arias-Moreno D.M."/>
            <person name="Jimenez-Jacinto V."/>
            <person name="Jimenez-Bremont J.F."/>
            <person name="Swaminathan K."/>
            <person name="Moose S.P."/>
            <person name="Guerrero-Gonzalez M.L."/>
            <person name="Marino-Ramirez L."/>
            <person name="Landsman D."/>
            <person name="Rodriguez-Kessler M."/>
            <person name="Delgado-Sanchez P."/>
        </authorList>
    </citation>
    <scope>NUCLEOTIDE SEQUENCE</scope>
    <source>
        <tissue evidence="1">Cladode</tissue>
    </source>
</reference>
<proteinExistence type="predicted"/>
<protein>
    <submittedName>
        <fullName evidence="1">Uncharacterized protein</fullName>
    </submittedName>
</protein>
<dbReference type="EMBL" id="GISG01252739">
    <property type="protein sequence ID" value="MBA4671883.1"/>
    <property type="molecule type" value="Transcribed_RNA"/>
</dbReference>
<organism evidence="1">
    <name type="scientific">Opuntia streptacantha</name>
    <name type="common">Prickly pear cactus</name>
    <name type="synonym">Opuntia cardona</name>
    <dbReference type="NCBI Taxonomy" id="393608"/>
    <lineage>
        <taxon>Eukaryota</taxon>
        <taxon>Viridiplantae</taxon>
        <taxon>Streptophyta</taxon>
        <taxon>Embryophyta</taxon>
        <taxon>Tracheophyta</taxon>
        <taxon>Spermatophyta</taxon>
        <taxon>Magnoliopsida</taxon>
        <taxon>eudicotyledons</taxon>
        <taxon>Gunneridae</taxon>
        <taxon>Pentapetalae</taxon>
        <taxon>Caryophyllales</taxon>
        <taxon>Cactineae</taxon>
        <taxon>Cactaceae</taxon>
        <taxon>Opuntioideae</taxon>
        <taxon>Opuntia</taxon>
    </lineage>
</organism>
<name>A0A7C9EQ09_OPUST</name>